<protein>
    <submittedName>
        <fullName evidence="9">Multiple sugar transport system permease protein</fullName>
    </submittedName>
</protein>
<dbReference type="InterPro" id="IPR050901">
    <property type="entry name" value="BP-dep_ABC_trans_perm"/>
</dbReference>
<accession>A0A1H8AKT4</accession>
<dbReference type="InterPro" id="IPR000515">
    <property type="entry name" value="MetI-like"/>
</dbReference>
<dbReference type="OrthoDB" id="9810086at2"/>
<evidence type="ECO:0000256" key="4">
    <source>
        <dbReference type="ARBA" id="ARBA00022692"/>
    </source>
</evidence>
<keyword evidence="5 7" id="KW-1133">Transmembrane helix</keyword>
<feature type="transmembrane region" description="Helical" evidence="7">
    <location>
        <begin position="12"/>
        <end position="36"/>
    </location>
</feature>
<dbReference type="PANTHER" id="PTHR32243">
    <property type="entry name" value="MALTOSE TRANSPORT SYSTEM PERMEASE-RELATED"/>
    <property type="match status" value="1"/>
</dbReference>
<keyword evidence="9" id="KW-0762">Sugar transport</keyword>
<keyword evidence="6 7" id="KW-0472">Membrane</keyword>
<evidence type="ECO:0000256" key="6">
    <source>
        <dbReference type="ARBA" id="ARBA00023136"/>
    </source>
</evidence>
<organism evidence="9 10">
    <name type="scientific">Lihuaxuella thermophila</name>
    <dbReference type="NCBI Taxonomy" id="1173111"/>
    <lineage>
        <taxon>Bacteria</taxon>
        <taxon>Bacillati</taxon>
        <taxon>Bacillota</taxon>
        <taxon>Bacilli</taxon>
        <taxon>Bacillales</taxon>
        <taxon>Thermoactinomycetaceae</taxon>
        <taxon>Lihuaxuella</taxon>
    </lineage>
</organism>
<feature type="transmembrane region" description="Helical" evidence="7">
    <location>
        <begin position="143"/>
        <end position="165"/>
    </location>
</feature>
<dbReference type="CDD" id="cd06261">
    <property type="entry name" value="TM_PBP2"/>
    <property type="match status" value="1"/>
</dbReference>
<feature type="domain" description="ABC transmembrane type-1" evidence="8">
    <location>
        <begin position="74"/>
        <end position="265"/>
    </location>
</feature>
<dbReference type="GO" id="GO:0055085">
    <property type="term" value="P:transmembrane transport"/>
    <property type="evidence" value="ECO:0007669"/>
    <property type="project" value="InterPro"/>
</dbReference>
<feature type="transmembrane region" description="Helical" evidence="7">
    <location>
        <begin position="70"/>
        <end position="97"/>
    </location>
</feature>
<evidence type="ECO:0000256" key="2">
    <source>
        <dbReference type="ARBA" id="ARBA00022448"/>
    </source>
</evidence>
<evidence type="ECO:0000256" key="1">
    <source>
        <dbReference type="ARBA" id="ARBA00004651"/>
    </source>
</evidence>
<gene>
    <name evidence="9" type="ORF">SAMN05444955_101165</name>
</gene>
<dbReference type="GO" id="GO:0005886">
    <property type="term" value="C:plasma membrane"/>
    <property type="evidence" value="ECO:0007669"/>
    <property type="project" value="UniProtKB-SubCell"/>
</dbReference>
<dbReference type="STRING" id="1173111.SAMN05444955_101165"/>
<dbReference type="PANTHER" id="PTHR32243:SF18">
    <property type="entry name" value="INNER MEMBRANE ABC TRANSPORTER PERMEASE PROTEIN YCJP"/>
    <property type="match status" value="1"/>
</dbReference>
<keyword evidence="3" id="KW-1003">Cell membrane</keyword>
<dbReference type="PROSITE" id="PS50928">
    <property type="entry name" value="ABC_TM1"/>
    <property type="match status" value="1"/>
</dbReference>
<evidence type="ECO:0000256" key="3">
    <source>
        <dbReference type="ARBA" id="ARBA00022475"/>
    </source>
</evidence>
<keyword evidence="2 7" id="KW-0813">Transport</keyword>
<evidence type="ECO:0000256" key="7">
    <source>
        <dbReference type="RuleBase" id="RU363032"/>
    </source>
</evidence>
<keyword evidence="10" id="KW-1185">Reference proteome</keyword>
<comment type="similarity">
    <text evidence="7">Belongs to the binding-protein-dependent transport system permease family.</text>
</comment>
<name>A0A1H8AKT4_9BACL</name>
<dbReference type="Gene3D" id="1.10.3720.10">
    <property type="entry name" value="MetI-like"/>
    <property type="match status" value="1"/>
</dbReference>
<evidence type="ECO:0000256" key="5">
    <source>
        <dbReference type="ARBA" id="ARBA00022989"/>
    </source>
</evidence>
<feature type="transmembrane region" description="Helical" evidence="7">
    <location>
        <begin position="109"/>
        <end position="131"/>
    </location>
</feature>
<reference evidence="9 10" key="1">
    <citation type="submission" date="2016-10" db="EMBL/GenBank/DDBJ databases">
        <authorList>
            <person name="de Groot N.N."/>
        </authorList>
    </citation>
    <scope>NUCLEOTIDE SEQUENCE [LARGE SCALE GENOMIC DNA]</scope>
    <source>
        <strain evidence="9 10">DSM 46701</strain>
    </source>
</reference>
<dbReference type="AlphaFoldDB" id="A0A1H8AKT4"/>
<proteinExistence type="inferred from homology"/>
<evidence type="ECO:0000313" key="9">
    <source>
        <dbReference type="EMBL" id="SEM70389.1"/>
    </source>
</evidence>
<dbReference type="InterPro" id="IPR035906">
    <property type="entry name" value="MetI-like_sf"/>
</dbReference>
<feature type="transmembrane region" description="Helical" evidence="7">
    <location>
        <begin position="186"/>
        <end position="211"/>
    </location>
</feature>
<dbReference type="RefSeq" id="WP_089964472.1">
    <property type="nucleotide sequence ID" value="NZ_FOCQ01000001.1"/>
</dbReference>
<dbReference type="SUPFAM" id="SSF161098">
    <property type="entry name" value="MetI-like"/>
    <property type="match status" value="1"/>
</dbReference>
<evidence type="ECO:0000313" key="10">
    <source>
        <dbReference type="Proteomes" id="UP000199695"/>
    </source>
</evidence>
<evidence type="ECO:0000259" key="8">
    <source>
        <dbReference type="PROSITE" id="PS50928"/>
    </source>
</evidence>
<feature type="transmembrane region" description="Helical" evidence="7">
    <location>
        <begin position="243"/>
        <end position="262"/>
    </location>
</feature>
<comment type="subcellular location">
    <subcellularLocation>
        <location evidence="1 7">Cell membrane</location>
        <topology evidence="1 7">Multi-pass membrane protein</topology>
    </subcellularLocation>
</comment>
<dbReference type="EMBL" id="FOCQ01000001">
    <property type="protein sequence ID" value="SEM70389.1"/>
    <property type="molecule type" value="Genomic_DNA"/>
</dbReference>
<dbReference type="Proteomes" id="UP000199695">
    <property type="component" value="Unassembled WGS sequence"/>
</dbReference>
<sequence>MVTKNKTLNRIILYCLVTLTVVTTVFPFLVMLSTALKSNEEALSTTPNLIPANPTLEHFMDVLNPKVFPFWTYFFNSFQISFATALLSVVVGTLGAYSFARLEYKGRGWFQKGVMLIYMFSGVLLVVPLYQMITAANLYDTKISLIITYLVLTMPVSLYMLGNYFRTIPESLEEAAMMDGLNRLQVIYKIVIPLSLPAIASVFIYVFMIAWNDYLFASVFITSEENMTLPIGLSHLFHTKHYVWGRMMAASLLTAVPVVLLFSMMEKYFVGGLTDGGVKG</sequence>
<keyword evidence="4 7" id="KW-0812">Transmembrane</keyword>
<dbReference type="Pfam" id="PF00528">
    <property type="entry name" value="BPD_transp_1"/>
    <property type="match status" value="1"/>
</dbReference>